<dbReference type="EMBL" id="JAPWDS010000001">
    <property type="protein sequence ID" value="KAJ5520490.1"/>
    <property type="molecule type" value="Genomic_DNA"/>
</dbReference>
<proteinExistence type="predicted"/>
<name>A0A9W9Y5A3_9EURO</name>
<keyword evidence="2" id="KW-0472">Membrane</keyword>
<dbReference type="AlphaFoldDB" id="A0A9W9Y5A3"/>
<evidence type="ECO:0000256" key="2">
    <source>
        <dbReference type="SAM" id="Phobius"/>
    </source>
</evidence>
<accession>A0A9W9Y5A3</accession>
<comment type="caution">
    <text evidence="3">The sequence shown here is derived from an EMBL/GenBank/DDBJ whole genome shotgun (WGS) entry which is preliminary data.</text>
</comment>
<dbReference type="Proteomes" id="UP001149954">
    <property type="component" value="Unassembled WGS sequence"/>
</dbReference>
<evidence type="ECO:0000256" key="1">
    <source>
        <dbReference type="SAM" id="MobiDB-lite"/>
    </source>
</evidence>
<feature type="transmembrane region" description="Helical" evidence="2">
    <location>
        <begin position="38"/>
        <end position="58"/>
    </location>
</feature>
<feature type="region of interest" description="Disordered" evidence="1">
    <location>
        <begin position="72"/>
        <end position="95"/>
    </location>
</feature>
<keyword evidence="2" id="KW-0812">Transmembrane</keyword>
<keyword evidence="2" id="KW-1133">Transmembrane helix</keyword>
<sequence length="95" mass="10480">MSLADAAPASESPLPADYLARLEALGDRLLATLAPHEAFAFLWGIFSLYLALLAIWRLDYLYQRLTDRCLPPPPELPRPQPAQYYDFGGAGDSGE</sequence>
<dbReference type="OrthoDB" id="4367694at2759"/>
<gene>
    <name evidence="3" type="ORF">N7463_000943</name>
</gene>
<organism evidence="3 4">
    <name type="scientific">Penicillium fimorum</name>
    <dbReference type="NCBI Taxonomy" id="1882269"/>
    <lineage>
        <taxon>Eukaryota</taxon>
        <taxon>Fungi</taxon>
        <taxon>Dikarya</taxon>
        <taxon>Ascomycota</taxon>
        <taxon>Pezizomycotina</taxon>
        <taxon>Eurotiomycetes</taxon>
        <taxon>Eurotiomycetidae</taxon>
        <taxon>Eurotiales</taxon>
        <taxon>Aspergillaceae</taxon>
        <taxon>Penicillium</taxon>
    </lineage>
</organism>
<protein>
    <submittedName>
        <fullName evidence="3">Uncharacterized protein</fullName>
    </submittedName>
</protein>
<keyword evidence="4" id="KW-1185">Reference proteome</keyword>
<reference evidence="3" key="2">
    <citation type="journal article" date="2023" name="IMA Fungus">
        <title>Comparative genomic study of the Penicillium genus elucidates a diverse pangenome and 15 lateral gene transfer events.</title>
        <authorList>
            <person name="Petersen C."/>
            <person name="Sorensen T."/>
            <person name="Nielsen M.R."/>
            <person name="Sondergaard T.E."/>
            <person name="Sorensen J.L."/>
            <person name="Fitzpatrick D.A."/>
            <person name="Frisvad J.C."/>
            <person name="Nielsen K.L."/>
        </authorList>
    </citation>
    <scope>NUCLEOTIDE SEQUENCE</scope>
    <source>
        <strain evidence="3">IBT 29495</strain>
    </source>
</reference>
<evidence type="ECO:0000313" key="3">
    <source>
        <dbReference type="EMBL" id="KAJ5520490.1"/>
    </source>
</evidence>
<reference evidence="3" key="1">
    <citation type="submission" date="2022-12" db="EMBL/GenBank/DDBJ databases">
        <authorList>
            <person name="Petersen C."/>
        </authorList>
    </citation>
    <scope>NUCLEOTIDE SEQUENCE</scope>
    <source>
        <strain evidence="3">IBT 29495</strain>
    </source>
</reference>
<evidence type="ECO:0000313" key="4">
    <source>
        <dbReference type="Proteomes" id="UP001149954"/>
    </source>
</evidence>